<protein>
    <submittedName>
        <fullName evidence="1">YwmB family TATA-box binding protein</fullName>
    </submittedName>
</protein>
<dbReference type="Gene3D" id="3.30.360.40">
    <property type="entry name" value="YwmB-like"/>
    <property type="match status" value="1"/>
</dbReference>
<evidence type="ECO:0000313" key="1">
    <source>
        <dbReference type="EMBL" id="MFC6387054.1"/>
    </source>
</evidence>
<sequence length="255" mass="29645">MKRQIVLMIVIIFCSPLFTEQFQEHVVAKQSNNAYANDLDRIPAYVKALEQRHATVEQWIIYARENQSALVTEQQFIRETEHKKSQLHGYKWFVLQPNKGVIGWKGVKKLSNHVEVRISYVAYPEENNYQTVTLYQVVGKSFNQENWPTMRKKITTDLEQIFHNQEHIYTCVKANRSAKMKLGLIEEGNRYIKLFSGAPVERLQEKTFVSISAYTKIWNNAIYTGNKKMNIQVALRNDGDQTIIALGSPIITVEY</sequence>
<dbReference type="Gene3D" id="3.30.2030.10">
    <property type="entry name" value="YwmB-like"/>
    <property type="match status" value="1"/>
</dbReference>
<dbReference type="Proteomes" id="UP001596267">
    <property type="component" value="Unassembled WGS sequence"/>
</dbReference>
<keyword evidence="2" id="KW-1185">Reference proteome</keyword>
<name>A0ABW1WFQ9_9BACL</name>
<dbReference type="SUPFAM" id="SSF143842">
    <property type="entry name" value="YwmB-like"/>
    <property type="match status" value="1"/>
</dbReference>
<dbReference type="RefSeq" id="WP_253076632.1">
    <property type="nucleotide sequence ID" value="NZ_JAMXWN010000010.1"/>
</dbReference>
<dbReference type="InterPro" id="IPR036209">
    <property type="entry name" value="YwmB-like_sf"/>
</dbReference>
<dbReference type="EMBL" id="JBHSTQ010000010">
    <property type="protein sequence ID" value="MFC6387054.1"/>
    <property type="molecule type" value="Genomic_DNA"/>
</dbReference>
<proteinExistence type="predicted"/>
<gene>
    <name evidence="1" type="ORF">ACFP7A_10600</name>
</gene>
<dbReference type="Pfam" id="PF08680">
    <property type="entry name" value="DUF1779"/>
    <property type="match status" value="1"/>
</dbReference>
<comment type="caution">
    <text evidence="1">The sequence shown here is derived from an EMBL/GenBank/DDBJ whole genome shotgun (WGS) entry which is preliminary data.</text>
</comment>
<evidence type="ECO:0000313" key="2">
    <source>
        <dbReference type="Proteomes" id="UP001596267"/>
    </source>
</evidence>
<reference evidence="2" key="1">
    <citation type="journal article" date="2019" name="Int. J. Syst. Evol. Microbiol.">
        <title>The Global Catalogue of Microorganisms (GCM) 10K type strain sequencing project: providing services to taxonomists for standard genome sequencing and annotation.</title>
        <authorList>
            <consortium name="The Broad Institute Genomics Platform"/>
            <consortium name="The Broad Institute Genome Sequencing Center for Infectious Disease"/>
            <person name="Wu L."/>
            <person name="Ma J."/>
        </authorList>
    </citation>
    <scope>NUCLEOTIDE SEQUENCE [LARGE SCALE GENOMIC DNA]</scope>
    <source>
        <strain evidence="2">CCUG 42001</strain>
    </source>
</reference>
<organism evidence="1 2">
    <name type="scientific">Sporolactobacillus kofuensis</name>
    <dbReference type="NCBI Taxonomy" id="269672"/>
    <lineage>
        <taxon>Bacteria</taxon>
        <taxon>Bacillati</taxon>
        <taxon>Bacillota</taxon>
        <taxon>Bacilli</taxon>
        <taxon>Bacillales</taxon>
        <taxon>Sporolactobacillaceae</taxon>
        <taxon>Sporolactobacillus</taxon>
    </lineage>
</organism>
<accession>A0ABW1WFQ9</accession>
<dbReference type="InterPro" id="IPR014794">
    <property type="entry name" value="DUF1779"/>
</dbReference>